<dbReference type="PANTHER" id="PTHR39550">
    <property type="entry name" value="SLL0658 PROTEIN"/>
    <property type="match status" value="1"/>
</dbReference>
<dbReference type="EMBL" id="MTEJ01000740">
    <property type="protein sequence ID" value="OQW98680.1"/>
    <property type="molecule type" value="Genomic_DNA"/>
</dbReference>
<gene>
    <name evidence="1" type="ORF">BWK73_51985</name>
</gene>
<dbReference type="InterPro" id="IPR021799">
    <property type="entry name" value="PIN-like_prokaryotic"/>
</dbReference>
<dbReference type="PANTHER" id="PTHR39550:SF1">
    <property type="entry name" value="SLL0658 PROTEIN"/>
    <property type="match status" value="1"/>
</dbReference>
<comment type="caution">
    <text evidence="1">The sequence shown here is derived from an EMBL/GenBank/DDBJ whole genome shotgun (WGS) entry which is preliminary data.</text>
</comment>
<name>A0A1Y1Q7Y0_9GAMM</name>
<reference evidence="1 2" key="1">
    <citation type="submission" date="2017-01" db="EMBL/GenBank/DDBJ databases">
        <title>Novel large sulfur bacteria in the metagenomes of groundwater-fed chemosynthetic microbial mats in the Lake Huron basin.</title>
        <authorList>
            <person name="Sharrar A.M."/>
            <person name="Flood B.E."/>
            <person name="Bailey J.V."/>
            <person name="Jones D.S."/>
            <person name="Biddanda B."/>
            <person name="Ruberg S.A."/>
            <person name="Marcus D.N."/>
            <person name="Dick G.J."/>
        </authorList>
    </citation>
    <scope>NUCLEOTIDE SEQUENCE [LARGE SCALE GENOMIC DNA]</scope>
    <source>
        <strain evidence="1">A8</strain>
    </source>
</reference>
<protein>
    <recommendedName>
        <fullName evidence="3">DUF3368 domain-containing protein</fullName>
    </recommendedName>
</protein>
<dbReference type="Pfam" id="PF11848">
    <property type="entry name" value="DUF3368"/>
    <property type="match status" value="1"/>
</dbReference>
<evidence type="ECO:0008006" key="3">
    <source>
        <dbReference type="Google" id="ProtNLM"/>
    </source>
</evidence>
<sequence>MAQVVIADAGPLLALAKLDGLHLLEKLFGTVLIPEAVQRECMAKSGEDSERIQQAIDCQQLQVISSDAISSMVLPRSLGDGEKEAICLAIQHEHSLLIVDDQLARRQAAKLGLTFIGLVRLLAIAEQQGLLDSAEQAVETVRLAGYRVSLKILRQIHQV</sequence>
<evidence type="ECO:0000313" key="2">
    <source>
        <dbReference type="Proteomes" id="UP000192491"/>
    </source>
</evidence>
<accession>A0A1Y1Q7Y0</accession>
<dbReference type="AlphaFoldDB" id="A0A1Y1Q7Y0"/>
<organism evidence="1 2">
    <name type="scientific">Thiothrix lacustris</name>
    <dbReference type="NCBI Taxonomy" id="525917"/>
    <lineage>
        <taxon>Bacteria</taxon>
        <taxon>Pseudomonadati</taxon>
        <taxon>Pseudomonadota</taxon>
        <taxon>Gammaproteobacteria</taxon>
        <taxon>Thiotrichales</taxon>
        <taxon>Thiotrichaceae</taxon>
        <taxon>Thiothrix</taxon>
    </lineage>
</organism>
<proteinExistence type="predicted"/>
<dbReference type="Proteomes" id="UP000192491">
    <property type="component" value="Unassembled WGS sequence"/>
</dbReference>
<evidence type="ECO:0000313" key="1">
    <source>
        <dbReference type="EMBL" id="OQW98680.1"/>
    </source>
</evidence>